<dbReference type="PANTHER" id="PTHR43867:SF2">
    <property type="entry name" value="CELLULOSE SYNTHASE CATALYTIC SUBUNIT A [UDP-FORMING]"/>
    <property type="match status" value="1"/>
</dbReference>
<feature type="domain" description="Type II secretion system protein GspE N-terminal" evidence="9">
    <location>
        <begin position="540"/>
        <end position="625"/>
    </location>
</feature>
<organism evidence="11 12">
    <name type="scientific">Rheinheimera mesophila</name>
    <dbReference type="NCBI Taxonomy" id="1547515"/>
    <lineage>
        <taxon>Bacteria</taxon>
        <taxon>Pseudomonadati</taxon>
        <taxon>Pseudomonadota</taxon>
        <taxon>Gammaproteobacteria</taxon>
        <taxon>Chromatiales</taxon>
        <taxon>Chromatiaceae</taxon>
        <taxon>Rheinheimera</taxon>
    </lineage>
</organism>
<sequence>MLLVDLLANYLYLLRYIVVVLMLLLLVFALDDVFIDLYYWTRHWGRYFRFYRKAKKFDEQELFHLKEQPIAIMVPAWQEVGVVGKMAEFAAAELDYENYQIFVGTYPNDPDTQADVDAACARFPHVHKVVCARPGPTSKADCLNNIITSILDFERRTQVKFAGFVLHDAEDVVSAMELRLFNYLLPKKDLIQLPVYPFVKGPFAFTCGHYLDEFSESHGKDVVVRESMVGQVPSAGVGTCFSRRAIIKLSQEGDGLPFDVQSLTEDYDIGFRLKHWGMEEIFVRFPVTDNLLARHAEKSPSRSKSDGNVVCVREYFPETFQTAVRQKSRWIIGIVFQGFKTHRWTDNWRLNYFLWRDRKGVITYFVSFISTLIFAQLCLFWLYDQLVADGYHFLSIFVDDPLVQTLLGLNFVFFINRLVQRMVFVRRYYGIGQALLSVPRQLWGNVINFFANVRAWKQVLQHGDPRRVAWDKTSHEYPSISQSRATRSIGSILVAQGTLSQQELDFGLEQQQKGERLGQSLLRLGMLTPAQLGRAVAEQLELPYVETDPFALDVALIRSLPERLALKYMVLPVQLQDGELTLVRESQLSPVALSQIERQTGFKVRLCICAYGVVSLGVRHWYRHEQDLNPDLYLQQCLQQGLITDSDLRTLIQSYLASQLSFGDALVQAALLEPAVVNQVLISFDHQSGVRLGDYLLSEGIVTAENLAQVVQLQQQRRKTMQQLVQELAPECPELLQEALV</sequence>
<feature type="domain" description="Glycosyltransferase 2-like" evidence="10">
    <location>
        <begin position="164"/>
        <end position="382"/>
    </location>
</feature>
<dbReference type="GO" id="GO:0016757">
    <property type="term" value="F:glycosyltransferase activity"/>
    <property type="evidence" value="ECO:0007669"/>
    <property type="project" value="UniProtKB-KW"/>
</dbReference>
<evidence type="ECO:0000256" key="3">
    <source>
        <dbReference type="ARBA" id="ARBA00022676"/>
    </source>
</evidence>
<dbReference type="NCBIfam" id="NF012033">
    <property type="entry name" value="PRK15489.1"/>
    <property type="match status" value="1"/>
</dbReference>
<evidence type="ECO:0000259" key="10">
    <source>
        <dbReference type="Pfam" id="PF13632"/>
    </source>
</evidence>
<dbReference type="NCBIfam" id="NF011305">
    <property type="entry name" value="PRK14716.1-3"/>
    <property type="match status" value="1"/>
</dbReference>
<dbReference type="GO" id="GO:0016020">
    <property type="term" value="C:membrane"/>
    <property type="evidence" value="ECO:0007669"/>
    <property type="project" value="UniProtKB-SubCell"/>
</dbReference>
<dbReference type="AlphaFoldDB" id="A0A3P3QNV7"/>
<evidence type="ECO:0000256" key="6">
    <source>
        <dbReference type="ARBA" id="ARBA00022989"/>
    </source>
</evidence>
<dbReference type="InterPro" id="IPR007831">
    <property type="entry name" value="T2SS_GspE_N"/>
</dbReference>
<dbReference type="SUPFAM" id="SSF160246">
    <property type="entry name" value="EspE N-terminal domain-like"/>
    <property type="match status" value="1"/>
</dbReference>
<accession>A0A3P3QNV7</accession>
<reference evidence="11 12" key="1">
    <citation type="submission" date="2018-11" db="EMBL/GenBank/DDBJ databases">
        <title>Draft genome analysis of Rheinheimera mesophila isolated from an industrial waste site.</title>
        <authorList>
            <person name="Yu Q."/>
            <person name="Qi Y."/>
            <person name="Zhang H."/>
            <person name="Lu Y."/>
            <person name="Pu J."/>
        </authorList>
    </citation>
    <scope>NUCLEOTIDE SEQUENCE [LARGE SCALE GENOMIC DNA]</scope>
    <source>
        <strain evidence="11 12">IITR13</strain>
    </source>
</reference>
<feature type="transmembrane region" description="Helical" evidence="8">
    <location>
        <begin position="12"/>
        <end position="39"/>
    </location>
</feature>
<evidence type="ECO:0000256" key="4">
    <source>
        <dbReference type="ARBA" id="ARBA00022679"/>
    </source>
</evidence>
<evidence type="ECO:0000259" key="9">
    <source>
        <dbReference type="Pfam" id="PF05157"/>
    </source>
</evidence>
<dbReference type="InterPro" id="IPR001173">
    <property type="entry name" value="Glyco_trans_2-like"/>
</dbReference>
<keyword evidence="5 8" id="KW-0812">Transmembrane</keyword>
<keyword evidence="4" id="KW-0808">Transferase</keyword>
<dbReference type="InterPro" id="IPR050321">
    <property type="entry name" value="Glycosyltr_2/OpgH_subfam"/>
</dbReference>
<evidence type="ECO:0000256" key="2">
    <source>
        <dbReference type="ARBA" id="ARBA00004881"/>
    </source>
</evidence>
<feature type="transmembrane region" description="Helical" evidence="8">
    <location>
        <begin position="361"/>
        <end position="382"/>
    </location>
</feature>
<dbReference type="Pfam" id="PF05157">
    <property type="entry name" value="MshEN"/>
    <property type="match status" value="1"/>
</dbReference>
<dbReference type="Proteomes" id="UP000276260">
    <property type="component" value="Unassembled WGS sequence"/>
</dbReference>
<dbReference type="OrthoDB" id="5294733at2"/>
<comment type="pathway">
    <text evidence="2">Glycan metabolism.</text>
</comment>
<evidence type="ECO:0000256" key="7">
    <source>
        <dbReference type="ARBA" id="ARBA00023136"/>
    </source>
</evidence>
<dbReference type="InterPro" id="IPR029044">
    <property type="entry name" value="Nucleotide-diphossugar_trans"/>
</dbReference>
<keyword evidence="12" id="KW-1185">Reference proteome</keyword>
<keyword evidence="6 8" id="KW-1133">Transmembrane helix</keyword>
<gene>
    <name evidence="11" type="primary">nrfB</name>
    <name evidence="11" type="ORF">EIK76_01860</name>
</gene>
<evidence type="ECO:0000313" key="12">
    <source>
        <dbReference type="Proteomes" id="UP000276260"/>
    </source>
</evidence>
<dbReference type="EMBL" id="RRCF01000001">
    <property type="protein sequence ID" value="RRJ22854.1"/>
    <property type="molecule type" value="Genomic_DNA"/>
</dbReference>
<evidence type="ECO:0000256" key="1">
    <source>
        <dbReference type="ARBA" id="ARBA00004141"/>
    </source>
</evidence>
<dbReference type="PANTHER" id="PTHR43867">
    <property type="entry name" value="CELLULOSE SYNTHASE CATALYTIC SUBUNIT A [UDP-FORMING]"/>
    <property type="match status" value="1"/>
</dbReference>
<keyword evidence="7 8" id="KW-0472">Membrane</keyword>
<protein>
    <submittedName>
        <fullName evidence="11">Phage adsorption protein NrfB</fullName>
    </submittedName>
</protein>
<dbReference type="Gene3D" id="3.30.300.160">
    <property type="entry name" value="Type II secretion system, protein E, N-terminal domain"/>
    <property type="match status" value="1"/>
</dbReference>
<proteinExistence type="predicted"/>
<evidence type="ECO:0000313" key="11">
    <source>
        <dbReference type="EMBL" id="RRJ22854.1"/>
    </source>
</evidence>
<dbReference type="Pfam" id="PF13632">
    <property type="entry name" value="Glyco_trans_2_3"/>
    <property type="match status" value="1"/>
</dbReference>
<name>A0A3P3QNV7_9GAMM</name>
<evidence type="ECO:0000256" key="8">
    <source>
        <dbReference type="SAM" id="Phobius"/>
    </source>
</evidence>
<keyword evidence="3" id="KW-0328">Glycosyltransferase</keyword>
<comment type="subcellular location">
    <subcellularLocation>
        <location evidence="1">Membrane</location>
        <topology evidence="1">Multi-pass membrane protein</topology>
    </subcellularLocation>
</comment>
<evidence type="ECO:0000256" key="5">
    <source>
        <dbReference type="ARBA" id="ARBA00022692"/>
    </source>
</evidence>
<feature type="transmembrane region" description="Helical" evidence="8">
    <location>
        <begin position="402"/>
        <end position="419"/>
    </location>
</feature>
<dbReference type="SUPFAM" id="SSF53448">
    <property type="entry name" value="Nucleotide-diphospho-sugar transferases"/>
    <property type="match status" value="1"/>
</dbReference>
<dbReference type="RefSeq" id="WP_046519608.1">
    <property type="nucleotide sequence ID" value="NZ_LAVS01000014.1"/>
</dbReference>
<comment type="caution">
    <text evidence="11">The sequence shown here is derived from an EMBL/GenBank/DDBJ whole genome shotgun (WGS) entry which is preliminary data.</text>
</comment>
<dbReference type="InterPro" id="IPR037257">
    <property type="entry name" value="T2SS_E_N_sf"/>
</dbReference>